<sequence>MNTNEKEKRCLNGQKIRNFLRKYRFIAIVLGWALSMGAGYVFIEVFTVSDVVGTTFSWITFILYFIWISNGIGGLKKILGLTVSVTKWLLAISIVFLVISLAVGWVNTISPTTIIIILLLLILAR</sequence>
<feature type="transmembrane region" description="Helical" evidence="1">
    <location>
        <begin position="25"/>
        <end position="43"/>
    </location>
</feature>
<keyword evidence="1" id="KW-0472">Membrane</keyword>
<dbReference type="AlphaFoldDB" id="A0A0G1KQ30"/>
<keyword evidence="1" id="KW-0812">Transmembrane</keyword>
<keyword evidence="1" id="KW-1133">Transmembrane helix</keyword>
<reference evidence="2 3" key="1">
    <citation type="journal article" date="2015" name="Nature">
        <title>rRNA introns, odd ribosomes, and small enigmatic genomes across a large radiation of phyla.</title>
        <authorList>
            <person name="Brown C.T."/>
            <person name="Hug L.A."/>
            <person name="Thomas B.C."/>
            <person name="Sharon I."/>
            <person name="Castelle C.J."/>
            <person name="Singh A."/>
            <person name="Wilkins M.J."/>
            <person name="Williams K.H."/>
            <person name="Banfield J.F."/>
        </authorList>
    </citation>
    <scope>NUCLEOTIDE SEQUENCE [LARGE SCALE GENOMIC DNA]</scope>
</reference>
<dbReference type="Proteomes" id="UP000034797">
    <property type="component" value="Unassembled WGS sequence"/>
</dbReference>
<feature type="transmembrane region" description="Helical" evidence="1">
    <location>
        <begin position="79"/>
        <end position="99"/>
    </location>
</feature>
<proteinExistence type="predicted"/>
<accession>A0A0G1KQ30</accession>
<feature type="transmembrane region" description="Helical" evidence="1">
    <location>
        <begin position="105"/>
        <end position="124"/>
    </location>
</feature>
<feature type="transmembrane region" description="Helical" evidence="1">
    <location>
        <begin position="55"/>
        <end position="72"/>
    </location>
</feature>
<organism evidence="2 3">
    <name type="scientific">Candidatus Collierbacteria bacterium GW2011_GWA2_44_99</name>
    <dbReference type="NCBI Taxonomy" id="1618380"/>
    <lineage>
        <taxon>Bacteria</taxon>
        <taxon>Candidatus Collieribacteriota</taxon>
    </lineage>
</organism>
<evidence type="ECO:0000313" key="3">
    <source>
        <dbReference type="Proteomes" id="UP000034797"/>
    </source>
</evidence>
<evidence type="ECO:0000313" key="2">
    <source>
        <dbReference type="EMBL" id="KKT85618.1"/>
    </source>
</evidence>
<comment type="caution">
    <text evidence="2">The sequence shown here is derived from an EMBL/GenBank/DDBJ whole genome shotgun (WGS) entry which is preliminary data.</text>
</comment>
<protein>
    <submittedName>
        <fullName evidence="2">Uncharacterized protein</fullName>
    </submittedName>
</protein>
<gene>
    <name evidence="2" type="ORF">UW84_C0026G0006</name>
</gene>
<dbReference type="EMBL" id="LCJW01000026">
    <property type="protein sequence ID" value="KKT85618.1"/>
    <property type="molecule type" value="Genomic_DNA"/>
</dbReference>
<name>A0A0G1KQ30_9BACT</name>
<evidence type="ECO:0000256" key="1">
    <source>
        <dbReference type="SAM" id="Phobius"/>
    </source>
</evidence>